<sequence>MGGLPRSTGSLDAYFKGAQESMNEYITRTTEERREEVHAAMPRLDISDVAKAMQIHQESIWGGSILLDRGSAEREAKWALKDERLVKLDCNRINAAKGAANMRQYEDCWYFSEMLGITLYDYNAGPEKDGADNYLVVNQKDMNCGLAKPKTDADVRPVDDAADRLGTLPPSGRHYFVFDCMRRSFFSASSLTTTFETAQGPFQRLEELVQVQGHLPAERSLVGPVAVHWSPPPGWQWTVVARRRERLNQAATQVYRNMTVYPETGDEADEIVGKVWCYSSEHGGIRFSLTDAELANLLALTVTAQREAHQVRSDALEGVKFRDTCLVDALRSIGFDVKYRRHGPMWVMEVRLMMQLIPFHEAVDLSLWPSPFDASISKRKLEQWYFYVRHELLHYLGRFLFLPGFTISPRTKMTGKHRIDKLSDMPAQTFVQARTEVLGCLLVCLSAPLFQSPEEYQETLLSGTRETSPTP</sequence>
<dbReference type="EMBL" id="LSRX01000931">
    <property type="protein sequence ID" value="OLP86179.1"/>
    <property type="molecule type" value="Genomic_DNA"/>
</dbReference>
<evidence type="ECO:0000313" key="1">
    <source>
        <dbReference type="EMBL" id="OLP86179.1"/>
    </source>
</evidence>
<dbReference type="AlphaFoldDB" id="A0A1Q9CTB9"/>
<organism evidence="1 2">
    <name type="scientific">Symbiodinium microadriaticum</name>
    <name type="common">Dinoflagellate</name>
    <name type="synonym">Zooxanthella microadriatica</name>
    <dbReference type="NCBI Taxonomy" id="2951"/>
    <lineage>
        <taxon>Eukaryota</taxon>
        <taxon>Sar</taxon>
        <taxon>Alveolata</taxon>
        <taxon>Dinophyceae</taxon>
        <taxon>Suessiales</taxon>
        <taxon>Symbiodiniaceae</taxon>
        <taxon>Symbiodinium</taxon>
    </lineage>
</organism>
<comment type="caution">
    <text evidence="1">The sequence shown here is derived from an EMBL/GenBank/DDBJ whole genome shotgun (WGS) entry which is preliminary data.</text>
</comment>
<dbReference type="Proteomes" id="UP000186817">
    <property type="component" value="Unassembled WGS sequence"/>
</dbReference>
<proteinExistence type="predicted"/>
<name>A0A1Q9CTB9_SYMMI</name>
<keyword evidence="2" id="KW-1185">Reference proteome</keyword>
<accession>A0A1Q9CTB9</accession>
<gene>
    <name evidence="1" type="ORF">AK812_SmicGene32747</name>
</gene>
<dbReference type="OrthoDB" id="10467066at2759"/>
<protein>
    <submittedName>
        <fullName evidence="1">Uncharacterized protein</fullName>
    </submittedName>
</protein>
<reference evidence="1 2" key="1">
    <citation type="submission" date="2016-02" db="EMBL/GenBank/DDBJ databases">
        <title>Genome analysis of coral dinoflagellate symbionts highlights evolutionary adaptations to a symbiotic lifestyle.</title>
        <authorList>
            <person name="Aranda M."/>
            <person name="Li Y."/>
            <person name="Liew Y.J."/>
            <person name="Baumgarten S."/>
            <person name="Simakov O."/>
            <person name="Wilson M."/>
            <person name="Piel J."/>
            <person name="Ashoor H."/>
            <person name="Bougouffa S."/>
            <person name="Bajic V.B."/>
            <person name="Ryu T."/>
            <person name="Ravasi T."/>
            <person name="Bayer T."/>
            <person name="Micklem G."/>
            <person name="Kim H."/>
            <person name="Bhak J."/>
            <person name="Lajeunesse T.C."/>
            <person name="Voolstra C.R."/>
        </authorList>
    </citation>
    <scope>NUCLEOTIDE SEQUENCE [LARGE SCALE GENOMIC DNA]</scope>
    <source>
        <strain evidence="1 2">CCMP2467</strain>
    </source>
</reference>
<evidence type="ECO:0000313" key="2">
    <source>
        <dbReference type="Proteomes" id="UP000186817"/>
    </source>
</evidence>